<keyword evidence="3" id="KW-1185">Reference proteome</keyword>
<sequence>MDRDQSSKRPASRTTLTSTEPEAKKSKRAASQMRPVDVDDKGLEKVTFQLGPETVAVQKTELRDNSEYFAQFAEETFPTRFRLAPSDDINDAARWRFVPVEETSPKDINASDEQASHDAPAEAYDAHRIILSIIRTGSPDRINELRARCPTVVIIAKLLEAYGCAQRVMKYLMGAVFTANFSDRFLRDQPGVMAQLAYHTGHSITFCRAIPYAASNIEQLQDQMQRMPRELSILIKDYATAFSSGKDSIPKDLEAWLHEKVHRAT</sequence>
<proteinExistence type="predicted"/>
<dbReference type="EMBL" id="JAJVDC020000434">
    <property type="protein sequence ID" value="KAL1614038.1"/>
    <property type="molecule type" value="Genomic_DNA"/>
</dbReference>
<evidence type="ECO:0000256" key="1">
    <source>
        <dbReference type="SAM" id="MobiDB-lite"/>
    </source>
</evidence>
<organism evidence="2 3">
    <name type="scientific">Neofusicoccum ribis</name>
    <dbReference type="NCBI Taxonomy" id="45134"/>
    <lineage>
        <taxon>Eukaryota</taxon>
        <taxon>Fungi</taxon>
        <taxon>Dikarya</taxon>
        <taxon>Ascomycota</taxon>
        <taxon>Pezizomycotina</taxon>
        <taxon>Dothideomycetes</taxon>
        <taxon>Dothideomycetes incertae sedis</taxon>
        <taxon>Botryosphaeriales</taxon>
        <taxon>Botryosphaeriaceae</taxon>
        <taxon>Neofusicoccum</taxon>
    </lineage>
</organism>
<gene>
    <name evidence="2" type="ORF">SLS56_012196</name>
</gene>
<reference evidence="2 3" key="1">
    <citation type="submission" date="2024-02" db="EMBL/GenBank/DDBJ databases">
        <title>De novo assembly and annotation of 12 fungi associated with fruit tree decline syndrome in Ontario, Canada.</title>
        <authorList>
            <person name="Sulman M."/>
            <person name="Ellouze W."/>
            <person name="Ilyukhin E."/>
        </authorList>
    </citation>
    <scope>NUCLEOTIDE SEQUENCE [LARGE SCALE GENOMIC DNA]</scope>
    <source>
        <strain evidence="2 3">M1-105</strain>
    </source>
</reference>
<comment type="caution">
    <text evidence="2">The sequence shown here is derived from an EMBL/GenBank/DDBJ whole genome shotgun (WGS) entry which is preliminary data.</text>
</comment>
<protein>
    <recommendedName>
        <fullName evidence="4">BTB domain-containing protein</fullName>
    </recommendedName>
</protein>
<feature type="region of interest" description="Disordered" evidence="1">
    <location>
        <begin position="1"/>
        <end position="38"/>
    </location>
</feature>
<evidence type="ECO:0000313" key="2">
    <source>
        <dbReference type="EMBL" id="KAL1614038.1"/>
    </source>
</evidence>
<evidence type="ECO:0000313" key="3">
    <source>
        <dbReference type="Proteomes" id="UP001521116"/>
    </source>
</evidence>
<accession>A0ABR3S9I8</accession>
<feature type="compositionally biased region" description="Polar residues" evidence="1">
    <location>
        <begin position="8"/>
        <end position="20"/>
    </location>
</feature>
<evidence type="ECO:0008006" key="4">
    <source>
        <dbReference type="Google" id="ProtNLM"/>
    </source>
</evidence>
<dbReference type="Proteomes" id="UP001521116">
    <property type="component" value="Unassembled WGS sequence"/>
</dbReference>
<name>A0ABR3S9I8_9PEZI</name>